<feature type="compositionally biased region" description="Basic residues" evidence="1">
    <location>
        <begin position="62"/>
        <end position="71"/>
    </location>
</feature>
<gene>
    <name evidence="2" type="ORF">ACI6Q5_16335</name>
    <name evidence="3" type="ORF">XcodCFBP4690_09430</name>
</gene>
<evidence type="ECO:0000313" key="4">
    <source>
        <dbReference type="Proteomes" id="UP000237872"/>
    </source>
</evidence>
<reference evidence="2 5" key="2">
    <citation type="submission" date="2024-11" db="EMBL/GenBank/DDBJ databases">
        <title>Genome sequencing of Xanthomonas codiaei.</title>
        <authorList>
            <person name="Studholme D.J."/>
        </authorList>
    </citation>
    <scope>NUCLEOTIDE SEQUENCE [LARGE SCALE GENOMIC DNA]</scope>
    <source>
        <strain evidence="2 5">NCPPB 4350</strain>
    </source>
</reference>
<proteinExistence type="predicted"/>
<keyword evidence="5" id="KW-1185">Reference proteome</keyword>
<comment type="caution">
    <text evidence="3">The sequence shown here is derived from an EMBL/GenBank/DDBJ whole genome shotgun (WGS) entry which is preliminary data.</text>
</comment>
<protein>
    <submittedName>
        <fullName evidence="3">Uncharacterized protein</fullName>
    </submittedName>
</protein>
<evidence type="ECO:0000313" key="5">
    <source>
        <dbReference type="Proteomes" id="UP001637990"/>
    </source>
</evidence>
<evidence type="ECO:0000256" key="1">
    <source>
        <dbReference type="SAM" id="MobiDB-lite"/>
    </source>
</evidence>
<accession>A0A2S7CS31</accession>
<dbReference type="RefSeq" id="WP_104540699.1">
    <property type="nucleotide sequence ID" value="NZ_JBJGBS010000094.1"/>
</dbReference>
<dbReference type="AlphaFoldDB" id="A0A2S7CS31"/>
<sequence length="82" mass="8981">MRTIDGSHGLPAPRRLLTVRDLPRSATTAWDVAGAESAGSPQTQRSRPIMHRCPTGACHGPAARHNRRKRPGPLLVLGWDWP</sequence>
<evidence type="ECO:0000313" key="3">
    <source>
        <dbReference type="EMBL" id="PPU64373.1"/>
    </source>
</evidence>
<dbReference type="Proteomes" id="UP001637990">
    <property type="component" value="Unassembled WGS sequence"/>
</dbReference>
<organism evidence="3 4">
    <name type="scientific">Xanthomonas codiaei</name>
    <dbReference type="NCBI Taxonomy" id="56463"/>
    <lineage>
        <taxon>Bacteria</taxon>
        <taxon>Pseudomonadati</taxon>
        <taxon>Pseudomonadota</taxon>
        <taxon>Gammaproteobacteria</taxon>
        <taxon>Lysobacterales</taxon>
        <taxon>Lysobacteraceae</taxon>
        <taxon>Xanthomonas</taxon>
    </lineage>
</organism>
<dbReference type="Proteomes" id="UP000237872">
    <property type="component" value="Unassembled WGS sequence"/>
</dbReference>
<feature type="region of interest" description="Disordered" evidence="1">
    <location>
        <begin position="30"/>
        <end position="72"/>
    </location>
</feature>
<name>A0A2S7CS31_9XANT</name>
<evidence type="ECO:0000313" key="2">
    <source>
        <dbReference type="EMBL" id="MFO3706499.1"/>
    </source>
</evidence>
<dbReference type="EMBL" id="MDEC01000010">
    <property type="protein sequence ID" value="PPU64373.1"/>
    <property type="molecule type" value="Genomic_DNA"/>
</dbReference>
<reference evidence="3 4" key="1">
    <citation type="submission" date="2016-08" db="EMBL/GenBank/DDBJ databases">
        <authorList>
            <person name="Seilhamer J.J."/>
        </authorList>
    </citation>
    <scope>NUCLEOTIDE SEQUENCE [LARGE SCALE GENOMIC DNA]</scope>
    <source>
        <strain evidence="3 4">CFBP4690</strain>
    </source>
</reference>
<dbReference type="EMBL" id="JBJGBS010000094">
    <property type="protein sequence ID" value="MFO3706499.1"/>
    <property type="molecule type" value="Genomic_DNA"/>
</dbReference>